<dbReference type="Gene3D" id="3.40.91.50">
    <property type="match status" value="1"/>
</dbReference>
<dbReference type="GO" id="GO:0004519">
    <property type="term" value="F:endonuclease activity"/>
    <property type="evidence" value="ECO:0007669"/>
    <property type="project" value="UniProtKB-KW"/>
</dbReference>
<keyword evidence="2" id="KW-1185">Reference proteome</keyword>
<dbReference type="InterPro" id="IPR018573">
    <property type="entry name" value="Restrct_endonuc_II_AlwI"/>
</dbReference>
<dbReference type="RefSeq" id="WP_125593070.1">
    <property type="nucleotide sequence ID" value="NZ_JBHSSN010000015.1"/>
</dbReference>
<accession>A0ABW1UZ55</accession>
<reference evidence="2" key="1">
    <citation type="journal article" date="2019" name="Int. J. Syst. Evol. Microbiol.">
        <title>The Global Catalogue of Microorganisms (GCM) 10K type strain sequencing project: providing services to taxonomists for standard genome sequencing and annotation.</title>
        <authorList>
            <consortium name="The Broad Institute Genomics Platform"/>
            <consortium name="The Broad Institute Genome Sequencing Center for Infectious Disease"/>
            <person name="Wu L."/>
            <person name="Ma J."/>
        </authorList>
    </citation>
    <scope>NUCLEOTIDE SEQUENCE [LARGE SCALE GENOMIC DNA]</scope>
    <source>
        <strain evidence="2">CCM 8895</strain>
    </source>
</reference>
<evidence type="ECO:0000313" key="1">
    <source>
        <dbReference type="EMBL" id="MFC6324059.1"/>
    </source>
</evidence>
<gene>
    <name evidence="1" type="ORF">ACFP1F_09935</name>
</gene>
<keyword evidence="1" id="KW-0255">Endonuclease</keyword>
<organism evidence="1 2">
    <name type="scientific">Companilactobacillus baiquanensis</name>
    <dbReference type="NCBI Taxonomy" id="2486005"/>
    <lineage>
        <taxon>Bacteria</taxon>
        <taxon>Bacillati</taxon>
        <taxon>Bacillota</taxon>
        <taxon>Bacilli</taxon>
        <taxon>Lactobacillales</taxon>
        <taxon>Lactobacillaceae</taxon>
        <taxon>Companilactobacillus</taxon>
    </lineage>
</organism>
<dbReference type="Pfam" id="PF09491">
    <property type="entry name" value="RE_AlwI"/>
    <property type="match status" value="1"/>
</dbReference>
<sequence>MQLTKSSKTFNLGDTSFRRKILIDDYKTLLPYLMETNDKFESWNKKSQADFYSRVLSKSDLFSRNNTEDFAKRGRTLTSALVKIGLVNDKRELSEVSRNWINNKLKSADKIERLLGIDLNNILFLRQLLKLRVYSHDGKNFFYPFRVALRLLSEYKNVPQVDFLTLIHLIKPETKNSKVESIISDYAEVSNNNKVFAEFVEEKFPDKIIDYDINDLFSGESIDEEKFNEIFVNRKSSNTQGLYYKFVTDLLKFKNEPDDSNLSNLLDYVSNDKIKKAFAFGKSVFNKKSNVEEFLEANEDNLLLSDDNIDIYRQFVLSKKEYIVDEYRDMTKRTFNLTGIIDFSNGLVNVTNQQLIKEIFYNIKISGEDLYENYESNLTFSFYRDINTEEILSISEDDLLSKIKKIFDSTDITDLEDTVINKREMDFRKFIKKEFPKKKIISLLPLFSVRDDVEIKKQVSESATVPTIYEYIMAIAWYYISDAKFYITKSMNLTLDGNMLPLSHAAGGAGDIVIDYDNLTLMLEVTLMNSQAQKRGEWEPVLRHATNLTIEKSPKNVITLFIANEMDENTINIWRAIAGVPLKDSNMDAYTDLVKIFPLMNEEVIFLLENKQNDFKLLQSINDSYNKINNNFNLGWRQEILEKLNFK</sequence>
<dbReference type="EC" id="3.1.21.-" evidence="1"/>
<dbReference type="Proteomes" id="UP001596186">
    <property type="component" value="Unassembled WGS sequence"/>
</dbReference>
<protein>
    <submittedName>
        <fullName evidence="1">AlwI family type II restriction endonuclease</fullName>
        <ecNumber evidence="1">3.1.21.-</ecNumber>
    </submittedName>
</protein>
<proteinExistence type="predicted"/>
<dbReference type="GO" id="GO:0016787">
    <property type="term" value="F:hydrolase activity"/>
    <property type="evidence" value="ECO:0007669"/>
    <property type="project" value="UniProtKB-KW"/>
</dbReference>
<comment type="caution">
    <text evidence="1">The sequence shown here is derived from an EMBL/GenBank/DDBJ whole genome shotgun (WGS) entry which is preliminary data.</text>
</comment>
<dbReference type="EMBL" id="JBHSSN010000015">
    <property type="protein sequence ID" value="MFC6324059.1"/>
    <property type="molecule type" value="Genomic_DNA"/>
</dbReference>
<name>A0ABW1UZ55_9LACO</name>
<evidence type="ECO:0000313" key="2">
    <source>
        <dbReference type="Proteomes" id="UP001596186"/>
    </source>
</evidence>
<keyword evidence="1" id="KW-0378">Hydrolase</keyword>
<keyword evidence="1" id="KW-0540">Nuclease</keyword>